<keyword evidence="2" id="KW-1185">Reference proteome</keyword>
<organism evidence="1 2">
    <name type="scientific">Trichonephila inaurata madagascariensis</name>
    <dbReference type="NCBI Taxonomy" id="2747483"/>
    <lineage>
        <taxon>Eukaryota</taxon>
        <taxon>Metazoa</taxon>
        <taxon>Ecdysozoa</taxon>
        <taxon>Arthropoda</taxon>
        <taxon>Chelicerata</taxon>
        <taxon>Arachnida</taxon>
        <taxon>Araneae</taxon>
        <taxon>Araneomorphae</taxon>
        <taxon>Entelegynae</taxon>
        <taxon>Araneoidea</taxon>
        <taxon>Nephilidae</taxon>
        <taxon>Trichonephila</taxon>
        <taxon>Trichonephila inaurata</taxon>
    </lineage>
</organism>
<evidence type="ECO:0000313" key="1">
    <source>
        <dbReference type="EMBL" id="GFY74735.1"/>
    </source>
</evidence>
<dbReference type="Proteomes" id="UP000886998">
    <property type="component" value="Unassembled WGS sequence"/>
</dbReference>
<dbReference type="AlphaFoldDB" id="A0A8X7CQP7"/>
<dbReference type="EMBL" id="BMAV01020924">
    <property type="protein sequence ID" value="GFY74735.1"/>
    <property type="molecule type" value="Genomic_DNA"/>
</dbReference>
<sequence>MNSRDFSALFLYKGKSDHNTAVAAPNINVTFGDDSVNQSNIRDVIEKDINRYVEKGERQKNYPVKEVFMKLGNAGLSLESPDQLVSPSS</sequence>
<name>A0A8X7CQP7_9ARAC</name>
<dbReference type="OrthoDB" id="7552475at2759"/>
<gene>
    <name evidence="1" type="ORF">TNIN_107621</name>
</gene>
<reference evidence="1" key="1">
    <citation type="submission" date="2020-08" db="EMBL/GenBank/DDBJ databases">
        <title>Multicomponent nature underlies the extraordinary mechanical properties of spider dragline silk.</title>
        <authorList>
            <person name="Kono N."/>
            <person name="Nakamura H."/>
            <person name="Mori M."/>
            <person name="Yoshida Y."/>
            <person name="Ohtoshi R."/>
            <person name="Malay A.D."/>
            <person name="Moran D.A.P."/>
            <person name="Tomita M."/>
            <person name="Numata K."/>
            <person name="Arakawa K."/>
        </authorList>
    </citation>
    <scope>NUCLEOTIDE SEQUENCE</scope>
</reference>
<evidence type="ECO:0000313" key="2">
    <source>
        <dbReference type="Proteomes" id="UP000886998"/>
    </source>
</evidence>
<comment type="caution">
    <text evidence="1">The sequence shown here is derived from an EMBL/GenBank/DDBJ whole genome shotgun (WGS) entry which is preliminary data.</text>
</comment>
<protein>
    <submittedName>
        <fullName evidence="1">Uncharacterized protein</fullName>
    </submittedName>
</protein>
<accession>A0A8X7CQP7</accession>
<proteinExistence type="predicted"/>